<name>A0ABU2FNL9_9EURY</name>
<reference evidence="8 9" key="1">
    <citation type="submission" date="2022-06" db="EMBL/GenBank/DDBJ databases">
        <title>Halomicroarcula sp. a new haloarchaeum isolate from saline soil.</title>
        <authorList>
            <person name="Strakova D."/>
            <person name="Galisteo C."/>
            <person name="Sanchez-Porro C."/>
            <person name="Ventosa A."/>
        </authorList>
    </citation>
    <scope>NUCLEOTIDE SEQUENCE [LARGE SCALE GENOMIC DNA]</scope>
    <source>
        <strain evidence="8 9">S3CR25-11</strain>
    </source>
</reference>
<keyword evidence="5 6" id="KW-0472">Membrane</keyword>
<dbReference type="InterPro" id="IPR020846">
    <property type="entry name" value="MFS_dom"/>
</dbReference>
<sequence length="416" mass="42537">MAEDAAAGSRTTPADDGVPWRSRTVQFVLLSTALAPLGVPLVSPALPVFRDTFGVTAAQASLLVSGYFAVGILLSPFVGLLADRLGRKRVLVGGLTAFGLLGGAMAFAPSFEVVMALRVLQGTGAAAIFITTVTIIGDTFEDAQRTAVLGVNVAVLSATAALFPVLGGYLVTLSWNAPFLTYFAALPLAVAVWLLLEEPTARAEGGGGVSLRPALSRIATPAILALFGATFLTEFLAFGVVFTTLPFLLEPLLAPVLVGAVILSAEAVSMVAATATGRLARRFTSVQLVGLGFACYGVGFLCIGVADWLGAVLLGVVFAGAGIGLLLPSIDAALSERTTAQYRAGTFSLRNSTTFLGRFAGPITFAGLAVTAGLGYAPVLLAAGVLSVAVALATAVVVRRSPRRRPPAVDASESAR</sequence>
<keyword evidence="9" id="KW-1185">Reference proteome</keyword>
<feature type="transmembrane region" description="Helical" evidence="6">
    <location>
        <begin position="90"/>
        <end position="109"/>
    </location>
</feature>
<dbReference type="PANTHER" id="PTHR43124:SF3">
    <property type="entry name" value="CHLORAMPHENICOL EFFLUX PUMP RV0191"/>
    <property type="match status" value="1"/>
</dbReference>
<dbReference type="PROSITE" id="PS50850">
    <property type="entry name" value="MFS"/>
    <property type="match status" value="1"/>
</dbReference>
<feature type="transmembrane region" description="Helical" evidence="6">
    <location>
        <begin position="222"/>
        <end position="247"/>
    </location>
</feature>
<evidence type="ECO:0000256" key="5">
    <source>
        <dbReference type="ARBA" id="ARBA00023136"/>
    </source>
</evidence>
<organism evidence="8 9">
    <name type="scientific">Haloarcula onubensis</name>
    <dbReference type="NCBI Taxonomy" id="2950539"/>
    <lineage>
        <taxon>Archaea</taxon>
        <taxon>Methanobacteriati</taxon>
        <taxon>Methanobacteriota</taxon>
        <taxon>Stenosarchaea group</taxon>
        <taxon>Halobacteria</taxon>
        <taxon>Halobacteriales</taxon>
        <taxon>Haloarculaceae</taxon>
        <taxon>Haloarcula</taxon>
    </lineage>
</organism>
<dbReference type="Gene3D" id="1.20.1250.20">
    <property type="entry name" value="MFS general substrate transporter like domains"/>
    <property type="match status" value="1"/>
</dbReference>
<gene>
    <name evidence="8" type="ORF">NDI86_09500</name>
</gene>
<feature type="domain" description="Major facilitator superfamily (MFS) profile" evidence="7">
    <location>
        <begin position="24"/>
        <end position="402"/>
    </location>
</feature>
<evidence type="ECO:0000256" key="2">
    <source>
        <dbReference type="ARBA" id="ARBA00022475"/>
    </source>
</evidence>
<dbReference type="InterPro" id="IPR036259">
    <property type="entry name" value="MFS_trans_sf"/>
</dbReference>
<dbReference type="Pfam" id="PF07690">
    <property type="entry name" value="MFS_1"/>
    <property type="match status" value="1"/>
</dbReference>
<feature type="transmembrane region" description="Helical" evidence="6">
    <location>
        <begin position="312"/>
        <end position="334"/>
    </location>
</feature>
<keyword evidence="4 6" id="KW-1133">Transmembrane helix</keyword>
<evidence type="ECO:0000259" key="7">
    <source>
        <dbReference type="PROSITE" id="PS50850"/>
    </source>
</evidence>
<feature type="transmembrane region" description="Helical" evidence="6">
    <location>
        <begin position="253"/>
        <end position="276"/>
    </location>
</feature>
<keyword evidence="3 6" id="KW-0812">Transmembrane</keyword>
<dbReference type="PROSITE" id="PS00216">
    <property type="entry name" value="SUGAR_TRANSPORT_1"/>
    <property type="match status" value="1"/>
</dbReference>
<feature type="transmembrane region" description="Helical" evidence="6">
    <location>
        <begin position="148"/>
        <end position="171"/>
    </location>
</feature>
<protein>
    <submittedName>
        <fullName evidence="8">MFS transporter</fullName>
    </submittedName>
</protein>
<evidence type="ECO:0000256" key="4">
    <source>
        <dbReference type="ARBA" id="ARBA00022989"/>
    </source>
</evidence>
<dbReference type="InterPro" id="IPR011701">
    <property type="entry name" value="MFS"/>
</dbReference>
<evidence type="ECO:0000256" key="6">
    <source>
        <dbReference type="SAM" id="Phobius"/>
    </source>
</evidence>
<dbReference type="SUPFAM" id="SSF103473">
    <property type="entry name" value="MFS general substrate transporter"/>
    <property type="match status" value="1"/>
</dbReference>
<feature type="transmembrane region" description="Helical" evidence="6">
    <location>
        <begin position="288"/>
        <end position="306"/>
    </location>
</feature>
<feature type="transmembrane region" description="Helical" evidence="6">
    <location>
        <begin position="58"/>
        <end position="78"/>
    </location>
</feature>
<feature type="transmembrane region" description="Helical" evidence="6">
    <location>
        <begin position="177"/>
        <end position="196"/>
    </location>
</feature>
<dbReference type="InterPro" id="IPR050189">
    <property type="entry name" value="MFS_Efflux_Transporters"/>
</dbReference>
<dbReference type="EMBL" id="JAMQOS010000003">
    <property type="protein sequence ID" value="MDS0282357.1"/>
    <property type="molecule type" value="Genomic_DNA"/>
</dbReference>
<feature type="transmembrane region" description="Helical" evidence="6">
    <location>
        <begin position="115"/>
        <end position="136"/>
    </location>
</feature>
<evidence type="ECO:0000256" key="3">
    <source>
        <dbReference type="ARBA" id="ARBA00022692"/>
    </source>
</evidence>
<keyword evidence="2" id="KW-1003">Cell membrane</keyword>
<dbReference type="RefSeq" id="WP_310900192.1">
    <property type="nucleotide sequence ID" value="NZ_JAMQOS010000003.1"/>
</dbReference>
<feature type="transmembrane region" description="Helical" evidence="6">
    <location>
        <begin position="355"/>
        <end position="374"/>
    </location>
</feature>
<evidence type="ECO:0000256" key="1">
    <source>
        <dbReference type="ARBA" id="ARBA00004651"/>
    </source>
</evidence>
<comment type="caution">
    <text evidence="8">The sequence shown here is derived from an EMBL/GenBank/DDBJ whole genome shotgun (WGS) entry which is preliminary data.</text>
</comment>
<dbReference type="PANTHER" id="PTHR43124">
    <property type="entry name" value="PURINE EFFLUX PUMP PBUE"/>
    <property type="match status" value="1"/>
</dbReference>
<feature type="transmembrane region" description="Helical" evidence="6">
    <location>
        <begin position="27"/>
        <end position="46"/>
    </location>
</feature>
<proteinExistence type="predicted"/>
<dbReference type="Proteomes" id="UP001268864">
    <property type="component" value="Unassembled WGS sequence"/>
</dbReference>
<feature type="transmembrane region" description="Helical" evidence="6">
    <location>
        <begin position="380"/>
        <end position="398"/>
    </location>
</feature>
<comment type="subcellular location">
    <subcellularLocation>
        <location evidence="1">Cell membrane</location>
        <topology evidence="1">Multi-pass membrane protein</topology>
    </subcellularLocation>
</comment>
<dbReference type="InterPro" id="IPR005829">
    <property type="entry name" value="Sugar_transporter_CS"/>
</dbReference>
<accession>A0ABU2FNL9</accession>
<evidence type="ECO:0000313" key="8">
    <source>
        <dbReference type="EMBL" id="MDS0282357.1"/>
    </source>
</evidence>
<evidence type="ECO:0000313" key="9">
    <source>
        <dbReference type="Proteomes" id="UP001268864"/>
    </source>
</evidence>